<protein>
    <recommendedName>
        <fullName evidence="4">Endonuclease/exonuclease/phosphatase domain-containing protein</fullName>
    </recommendedName>
</protein>
<feature type="compositionally biased region" description="Basic and acidic residues" evidence="1">
    <location>
        <begin position="50"/>
        <end position="70"/>
    </location>
</feature>
<organism evidence="2 3">
    <name type="scientific">Necator americanus</name>
    <name type="common">Human hookworm</name>
    <dbReference type="NCBI Taxonomy" id="51031"/>
    <lineage>
        <taxon>Eukaryota</taxon>
        <taxon>Metazoa</taxon>
        <taxon>Ecdysozoa</taxon>
        <taxon>Nematoda</taxon>
        <taxon>Chromadorea</taxon>
        <taxon>Rhabditida</taxon>
        <taxon>Rhabditina</taxon>
        <taxon>Rhabditomorpha</taxon>
        <taxon>Strongyloidea</taxon>
        <taxon>Ancylostomatidae</taxon>
        <taxon>Bunostominae</taxon>
        <taxon>Necator</taxon>
    </lineage>
</organism>
<accession>A0ABR1EFT1</accession>
<name>A0ABR1EFT1_NECAM</name>
<evidence type="ECO:0000256" key="1">
    <source>
        <dbReference type="SAM" id="MobiDB-lite"/>
    </source>
</evidence>
<keyword evidence="3" id="KW-1185">Reference proteome</keyword>
<evidence type="ECO:0000313" key="2">
    <source>
        <dbReference type="EMBL" id="KAK6761313.1"/>
    </source>
</evidence>
<evidence type="ECO:0000313" key="3">
    <source>
        <dbReference type="Proteomes" id="UP001303046"/>
    </source>
</evidence>
<feature type="region of interest" description="Disordered" evidence="1">
    <location>
        <begin position="39"/>
        <end position="70"/>
    </location>
</feature>
<reference evidence="2 3" key="1">
    <citation type="submission" date="2023-08" db="EMBL/GenBank/DDBJ databases">
        <title>A Necator americanus chromosomal reference genome.</title>
        <authorList>
            <person name="Ilik V."/>
            <person name="Petrzelkova K.J."/>
            <person name="Pardy F."/>
            <person name="Fuh T."/>
            <person name="Niatou-Singa F.S."/>
            <person name="Gouil Q."/>
            <person name="Baker L."/>
            <person name="Ritchie M.E."/>
            <person name="Jex A.R."/>
            <person name="Gazzola D."/>
            <person name="Li H."/>
            <person name="Toshio Fujiwara R."/>
            <person name="Zhan B."/>
            <person name="Aroian R.V."/>
            <person name="Pafco B."/>
            <person name="Schwarz E.M."/>
        </authorList>
    </citation>
    <scope>NUCLEOTIDE SEQUENCE [LARGE SCALE GENOMIC DNA]</scope>
    <source>
        <strain evidence="2 3">Aroian</strain>
        <tissue evidence="2">Whole animal</tissue>
    </source>
</reference>
<dbReference type="Proteomes" id="UP001303046">
    <property type="component" value="Unassembled WGS sequence"/>
</dbReference>
<proteinExistence type="predicted"/>
<evidence type="ECO:0008006" key="4">
    <source>
        <dbReference type="Google" id="ProtNLM"/>
    </source>
</evidence>
<feature type="compositionally biased region" description="Polar residues" evidence="1">
    <location>
        <begin position="40"/>
        <end position="49"/>
    </location>
</feature>
<gene>
    <name evidence="2" type="primary">Necator_chrX.g22557</name>
    <name evidence="2" type="ORF">RB195_022394</name>
</gene>
<dbReference type="EMBL" id="JAVFWL010000006">
    <property type="protein sequence ID" value="KAK6761313.1"/>
    <property type="molecule type" value="Genomic_DNA"/>
</dbReference>
<sequence length="70" mass="8111">MRTLKLQLDYVLARNIPQSDIRKSTAVWDVAFDSDHRPVLSSSQLQDTVPQEKPRSFSSTENRHGKSERR</sequence>
<comment type="caution">
    <text evidence="2">The sequence shown here is derived from an EMBL/GenBank/DDBJ whole genome shotgun (WGS) entry which is preliminary data.</text>
</comment>